<dbReference type="Proteomes" id="UP001176940">
    <property type="component" value="Unassembled WGS sequence"/>
</dbReference>
<accession>A0ABN9MKM1</accession>
<proteinExistence type="predicted"/>
<evidence type="ECO:0000256" key="1">
    <source>
        <dbReference type="SAM" id="Phobius"/>
    </source>
</evidence>
<organism evidence="2 3">
    <name type="scientific">Ranitomeya imitator</name>
    <name type="common">mimic poison frog</name>
    <dbReference type="NCBI Taxonomy" id="111125"/>
    <lineage>
        <taxon>Eukaryota</taxon>
        <taxon>Metazoa</taxon>
        <taxon>Chordata</taxon>
        <taxon>Craniata</taxon>
        <taxon>Vertebrata</taxon>
        <taxon>Euteleostomi</taxon>
        <taxon>Amphibia</taxon>
        <taxon>Batrachia</taxon>
        <taxon>Anura</taxon>
        <taxon>Neobatrachia</taxon>
        <taxon>Hyloidea</taxon>
        <taxon>Dendrobatidae</taxon>
        <taxon>Dendrobatinae</taxon>
        <taxon>Ranitomeya</taxon>
    </lineage>
</organism>
<evidence type="ECO:0000313" key="3">
    <source>
        <dbReference type="Proteomes" id="UP001176940"/>
    </source>
</evidence>
<keyword evidence="1" id="KW-0472">Membrane</keyword>
<protein>
    <submittedName>
        <fullName evidence="2">Uncharacterized protein</fullName>
    </submittedName>
</protein>
<gene>
    <name evidence="2" type="ORF">RIMI_LOCUS20738022</name>
</gene>
<comment type="caution">
    <text evidence="2">The sequence shown here is derived from an EMBL/GenBank/DDBJ whole genome shotgun (WGS) entry which is preliminary data.</text>
</comment>
<feature type="transmembrane region" description="Helical" evidence="1">
    <location>
        <begin position="193"/>
        <end position="215"/>
    </location>
</feature>
<dbReference type="EMBL" id="CAUEEQ010070434">
    <property type="protein sequence ID" value="CAJ0965891.1"/>
    <property type="molecule type" value="Genomic_DNA"/>
</dbReference>
<keyword evidence="1" id="KW-1133">Transmembrane helix</keyword>
<keyword evidence="3" id="KW-1185">Reference proteome</keyword>
<sequence>MELEDEIYHNGRKFKDSKLISLIKEENRKGTHSSITKEFRTLVKDVRPVAITNAACGGSGRLAEEIRKCTFSILYHSKRRGRLNITNVTDSLYDQELRDLSMILGRDKVLVLVDDLDDDYGAHHRITAEQPLISELAGLMVVFCGSDKPLHSTAESYQRDAAPRVKNNIAQMKRQMSSVSAISKGERISWVRCLLIVGVPLLLIVVIVILCVELIHH</sequence>
<evidence type="ECO:0000313" key="2">
    <source>
        <dbReference type="EMBL" id="CAJ0965891.1"/>
    </source>
</evidence>
<reference evidence="2" key="1">
    <citation type="submission" date="2023-07" db="EMBL/GenBank/DDBJ databases">
        <authorList>
            <person name="Stuckert A."/>
        </authorList>
    </citation>
    <scope>NUCLEOTIDE SEQUENCE</scope>
</reference>
<keyword evidence="1" id="KW-0812">Transmembrane</keyword>
<name>A0ABN9MKM1_9NEOB</name>